<feature type="zinc finger region" description="C4-type" evidence="12">
    <location>
        <begin position="277"/>
        <end position="294"/>
    </location>
</feature>
<comment type="caution">
    <text evidence="15">The sequence shown here is derived from an EMBL/GenBank/DDBJ whole genome shotgun (WGS) entry which is preliminary data.</text>
</comment>
<evidence type="ECO:0000256" key="3">
    <source>
        <dbReference type="ARBA" id="ARBA00022723"/>
    </source>
</evidence>
<dbReference type="FunCoup" id="A0A2P6N5T3">
    <property type="interactions" value="408"/>
</dbReference>
<dbReference type="InterPro" id="IPR012170">
    <property type="entry name" value="TFIIH_SSL1/p44"/>
</dbReference>
<evidence type="ECO:0000256" key="6">
    <source>
        <dbReference type="ARBA" id="ARBA00022833"/>
    </source>
</evidence>
<evidence type="ECO:0000256" key="13">
    <source>
        <dbReference type="SAM" id="MobiDB-lite"/>
    </source>
</evidence>
<dbReference type="Gene3D" id="3.30.40.10">
    <property type="entry name" value="Zinc/RING finger domain, C3HC4 (zinc finger)"/>
    <property type="match status" value="1"/>
</dbReference>
<feature type="region of interest" description="Disordered" evidence="13">
    <location>
        <begin position="26"/>
        <end position="48"/>
    </location>
</feature>
<dbReference type="GO" id="GO:0006351">
    <property type="term" value="P:DNA-templated transcription"/>
    <property type="evidence" value="ECO:0007669"/>
    <property type="project" value="InterPro"/>
</dbReference>
<dbReference type="InterPro" id="IPR013087">
    <property type="entry name" value="Znf_C2H2_type"/>
</dbReference>
<comment type="subcellular location">
    <subcellularLocation>
        <location evidence="1 11">Nucleus</location>
    </subcellularLocation>
</comment>
<dbReference type="SUPFAM" id="SSF53300">
    <property type="entry name" value="vWA-like"/>
    <property type="match status" value="1"/>
</dbReference>
<dbReference type="PIRSF" id="PIRSF015919">
    <property type="entry name" value="TFIIH_SSL1"/>
    <property type="match status" value="1"/>
</dbReference>
<name>A0A2P6N5T3_9EUKA</name>
<evidence type="ECO:0000256" key="10">
    <source>
        <dbReference type="ARBA" id="ARBA00023242"/>
    </source>
</evidence>
<sequence>MDSDDEKEERRSYNWEKGIDKTWENIGEDDSDLRAQERKRKKRSTQKAIQNVRKGMTRYVFVVLDLSKSILDKDMKPSRLTVAVKTVEAFILDYFDQNPLSQMGVIVARSSLAEKITELSGNPSKHISTLTSTSTNVSGEFSLQNSLEVARSTLCYVPAYGSREIIIVSGSLSTCDPGDIFETVELLKKEGIKVHIIGLSAEVYVCRAVTERTSGSYHVALNEPHFRELLLNLSPPPPSSSKTETRLIKMGFPQRRADISPSLCACHQQPKYGGYYCPQCQSKCCELPTDCQVCGLTLISSPHLARSYHHLFPVPYFIEHVPPVAQKTFGRDEAACLSCRVALSQAAVYTCPQCKGNFCTECDDYIHDSLHNCPGCEMQSRHNR</sequence>
<evidence type="ECO:0000256" key="2">
    <source>
        <dbReference type="ARBA" id="ARBA00006092"/>
    </source>
</evidence>
<evidence type="ECO:0000313" key="16">
    <source>
        <dbReference type="Proteomes" id="UP000241769"/>
    </source>
</evidence>
<dbReference type="Proteomes" id="UP000241769">
    <property type="component" value="Unassembled WGS sequence"/>
</dbReference>
<organism evidence="15 16">
    <name type="scientific">Planoprotostelium fungivorum</name>
    <dbReference type="NCBI Taxonomy" id="1890364"/>
    <lineage>
        <taxon>Eukaryota</taxon>
        <taxon>Amoebozoa</taxon>
        <taxon>Evosea</taxon>
        <taxon>Variosea</taxon>
        <taxon>Cavosteliida</taxon>
        <taxon>Cavosteliaceae</taxon>
        <taxon>Planoprotostelium</taxon>
    </lineage>
</organism>
<dbReference type="PANTHER" id="PTHR12695:SF2">
    <property type="entry name" value="GENERAL TRANSCRIPTION FACTOR IIH SUBUNIT 2-RELATED"/>
    <property type="match status" value="1"/>
</dbReference>
<accession>A0A2P6N5T3</accession>
<gene>
    <name evidence="15" type="ORF">PROFUN_12439</name>
</gene>
<dbReference type="NCBIfam" id="TIGR00622">
    <property type="entry name" value="ssl1"/>
    <property type="match status" value="1"/>
</dbReference>
<evidence type="ECO:0000256" key="12">
    <source>
        <dbReference type="PIRSR" id="PIRSR015919-1"/>
    </source>
</evidence>
<dbReference type="GO" id="GO:0005675">
    <property type="term" value="C:transcription factor TFIIH holo complex"/>
    <property type="evidence" value="ECO:0007669"/>
    <property type="project" value="UniProtKB-UniRule"/>
</dbReference>
<reference evidence="15 16" key="1">
    <citation type="journal article" date="2018" name="Genome Biol. Evol.">
        <title>Multiple Roots of Fruiting Body Formation in Amoebozoa.</title>
        <authorList>
            <person name="Hillmann F."/>
            <person name="Forbes G."/>
            <person name="Novohradska S."/>
            <person name="Ferling I."/>
            <person name="Riege K."/>
            <person name="Groth M."/>
            <person name="Westermann M."/>
            <person name="Marz M."/>
            <person name="Spaller T."/>
            <person name="Winckler T."/>
            <person name="Schaap P."/>
            <person name="Glockner G."/>
        </authorList>
    </citation>
    <scope>NUCLEOTIDE SEQUENCE [LARGE SCALE GENOMIC DNA]</scope>
    <source>
        <strain evidence="15 16">Jena</strain>
    </source>
</reference>
<evidence type="ECO:0000256" key="9">
    <source>
        <dbReference type="ARBA" id="ARBA00023204"/>
    </source>
</evidence>
<evidence type="ECO:0000313" key="15">
    <source>
        <dbReference type="EMBL" id="PRP79298.1"/>
    </source>
</evidence>
<dbReference type="GO" id="GO:0006289">
    <property type="term" value="P:nucleotide-excision repair"/>
    <property type="evidence" value="ECO:0007669"/>
    <property type="project" value="UniProtKB-UniRule"/>
</dbReference>
<evidence type="ECO:0000256" key="11">
    <source>
        <dbReference type="PIRNR" id="PIRNR015919"/>
    </source>
</evidence>
<dbReference type="CDD" id="cd01453">
    <property type="entry name" value="vWA_transcription_factor_IIH_type"/>
    <property type="match status" value="1"/>
</dbReference>
<comment type="similarity">
    <text evidence="2 11">Belongs to the GTF2H2 family.</text>
</comment>
<keyword evidence="7 11" id="KW-0805">Transcription regulation</keyword>
<keyword evidence="4" id="KW-0227">DNA damage</keyword>
<evidence type="ECO:0000256" key="8">
    <source>
        <dbReference type="ARBA" id="ARBA00023163"/>
    </source>
</evidence>
<keyword evidence="9" id="KW-0234">DNA repair</keyword>
<keyword evidence="10 11" id="KW-0539">Nucleus</keyword>
<evidence type="ECO:0000256" key="5">
    <source>
        <dbReference type="ARBA" id="ARBA00022771"/>
    </source>
</evidence>
<dbReference type="InterPro" id="IPR007198">
    <property type="entry name" value="Ssl1-like"/>
</dbReference>
<dbReference type="InterPro" id="IPR002035">
    <property type="entry name" value="VWF_A"/>
</dbReference>
<feature type="domain" description="VWFA" evidence="14">
    <location>
        <begin position="59"/>
        <end position="200"/>
    </location>
</feature>
<dbReference type="PROSITE" id="PS50234">
    <property type="entry name" value="VWFA"/>
    <property type="match status" value="1"/>
</dbReference>
<dbReference type="PANTHER" id="PTHR12695">
    <property type="entry name" value="GENERAL TRANSCRIPTION FACTOR IIH SUBUNIT 2"/>
    <property type="match status" value="1"/>
</dbReference>
<dbReference type="InParanoid" id="A0A2P6N5T3"/>
<evidence type="ECO:0000256" key="4">
    <source>
        <dbReference type="ARBA" id="ARBA00022763"/>
    </source>
</evidence>
<dbReference type="FunFam" id="3.40.50.410:FF:000015">
    <property type="entry name" value="General transcription factor IIH subunit 2"/>
    <property type="match status" value="1"/>
</dbReference>
<dbReference type="InterPro" id="IPR036465">
    <property type="entry name" value="vWFA_dom_sf"/>
</dbReference>
<dbReference type="GO" id="GO:0008270">
    <property type="term" value="F:zinc ion binding"/>
    <property type="evidence" value="ECO:0007669"/>
    <property type="project" value="UniProtKB-UniRule"/>
</dbReference>
<dbReference type="InterPro" id="IPR046349">
    <property type="entry name" value="C1-like_sf"/>
</dbReference>
<proteinExistence type="inferred from homology"/>
<dbReference type="PROSITE" id="PS00028">
    <property type="entry name" value="ZINC_FINGER_C2H2_1"/>
    <property type="match status" value="1"/>
</dbReference>
<dbReference type="OrthoDB" id="284275at2759"/>
<dbReference type="SMART" id="SM01047">
    <property type="entry name" value="C1_4"/>
    <property type="match status" value="1"/>
</dbReference>
<dbReference type="SMART" id="SM00327">
    <property type="entry name" value="VWA"/>
    <property type="match status" value="1"/>
</dbReference>
<dbReference type="Gene3D" id="3.40.50.410">
    <property type="entry name" value="von Willebrand factor, type A domain"/>
    <property type="match status" value="1"/>
</dbReference>
<keyword evidence="5" id="KW-0863">Zinc-finger</keyword>
<dbReference type="SUPFAM" id="SSF57889">
    <property type="entry name" value="Cysteine-rich domain"/>
    <property type="match status" value="1"/>
</dbReference>
<dbReference type="STRING" id="1890364.A0A2P6N5T3"/>
<keyword evidence="8 11" id="KW-0804">Transcription</keyword>
<evidence type="ECO:0000256" key="7">
    <source>
        <dbReference type="ARBA" id="ARBA00023015"/>
    </source>
</evidence>
<dbReference type="Pfam" id="PF04056">
    <property type="entry name" value="Ssl1"/>
    <property type="match status" value="1"/>
</dbReference>
<dbReference type="Pfam" id="PF07975">
    <property type="entry name" value="C1_4"/>
    <property type="match status" value="1"/>
</dbReference>
<dbReference type="GO" id="GO:0000439">
    <property type="term" value="C:transcription factor TFIIH core complex"/>
    <property type="evidence" value="ECO:0007669"/>
    <property type="project" value="InterPro"/>
</dbReference>
<dbReference type="AlphaFoldDB" id="A0A2P6N5T3"/>
<keyword evidence="16" id="KW-1185">Reference proteome</keyword>
<evidence type="ECO:0000259" key="14">
    <source>
        <dbReference type="PROSITE" id="PS50234"/>
    </source>
</evidence>
<dbReference type="InterPro" id="IPR013083">
    <property type="entry name" value="Znf_RING/FYVE/PHD"/>
</dbReference>
<dbReference type="GO" id="GO:0006357">
    <property type="term" value="P:regulation of transcription by RNA polymerase II"/>
    <property type="evidence" value="ECO:0007669"/>
    <property type="project" value="TreeGrafter"/>
</dbReference>
<dbReference type="EMBL" id="MDYQ01000189">
    <property type="protein sequence ID" value="PRP79298.1"/>
    <property type="molecule type" value="Genomic_DNA"/>
</dbReference>
<evidence type="ECO:0000256" key="1">
    <source>
        <dbReference type="ARBA" id="ARBA00004123"/>
    </source>
</evidence>
<dbReference type="InterPro" id="IPR004595">
    <property type="entry name" value="TFIIH_C1-like_dom"/>
</dbReference>
<keyword evidence="6 11" id="KW-0862">Zinc</keyword>
<protein>
    <recommendedName>
        <fullName evidence="11">General transcription factor IIH subunit</fullName>
    </recommendedName>
</protein>
<keyword evidence="3 11" id="KW-0479">Metal-binding</keyword>